<dbReference type="PROSITE" id="PS51898">
    <property type="entry name" value="TYR_RECOMBINASE"/>
    <property type="match status" value="1"/>
</dbReference>
<dbReference type="Pfam" id="PF00589">
    <property type="entry name" value="Phage_integrase"/>
    <property type="match status" value="1"/>
</dbReference>
<dbReference type="SUPFAM" id="SSF56349">
    <property type="entry name" value="DNA breaking-rejoining enzymes"/>
    <property type="match status" value="1"/>
</dbReference>
<name>A0A1D2QP47_9GAMM</name>
<accession>A0A1D2QP47</accession>
<dbReference type="InterPro" id="IPR011010">
    <property type="entry name" value="DNA_brk_join_enz"/>
</dbReference>
<keyword evidence="2" id="KW-0229">DNA integration</keyword>
<dbReference type="Proteomes" id="UP000242502">
    <property type="component" value="Unassembled WGS sequence"/>
</dbReference>
<sequence length="186" mass="21658">MNTKALPKCALKLVPLFFCRPNELRRMEWAEINWEKQEWHIPKEKMKTKAPHIVPLSQQTIEILEGIKPLTGYRQYVFTSPRSPKRPMSDNGVLSALRRLGIPKEQMTGHGFRAMARTLLDEELDYKIEWIECQLAHAVKDANGRAYNRTTYLKQRKEMMQSWADYLDKLNAEALKPKVLSGNFGN</sequence>
<dbReference type="InterPro" id="IPR050808">
    <property type="entry name" value="Phage_Integrase"/>
</dbReference>
<proteinExistence type="inferred from homology"/>
<dbReference type="EMBL" id="MDLC01000031">
    <property type="protein sequence ID" value="ODS23365.1"/>
    <property type="molecule type" value="Genomic_DNA"/>
</dbReference>
<dbReference type="GO" id="GO:0006310">
    <property type="term" value="P:DNA recombination"/>
    <property type="evidence" value="ECO:0007669"/>
    <property type="project" value="UniProtKB-KW"/>
</dbReference>
<dbReference type="Gene3D" id="1.10.443.10">
    <property type="entry name" value="Intergrase catalytic core"/>
    <property type="match status" value="1"/>
</dbReference>
<dbReference type="CDD" id="cd00801">
    <property type="entry name" value="INT_P4_C"/>
    <property type="match status" value="1"/>
</dbReference>
<protein>
    <recommendedName>
        <fullName evidence="4">Tyr recombinase domain-containing protein</fullName>
    </recommendedName>
</protein>
<evidence type="ECO:0000256" key="1">
    <source>
        <dbReference type="ARBA" id="ARBA00008857"/>
    </source>
</evidence>
<gene>
    <name evidence="5" type="ORF">AB835_09435</name>
</gene>
<dbReference type="AlphaFoldDB" id="A0A1D2QP47"/>
<dbReference type="InterPro" id="IPR002104">
    <property type="entry name" value="Integrase_catalytic"/>
</dbReference>
<evidence type="ECO:0000256" key="2">
    <source>
        <dbReference type="ARBA" id="ARBA00022908"/>
    </source>
</evidence>
<comment type="similarity">
    <text evidence="1">Belongs to the 'phage' integrase family.</text>
</comment>
<dbReference type="GO" id="GO:0015074">
    <property type="term" value="P:DNA integration"/>
    <property type="evidence" value="ECO:0007669"/>
    <property type="project" value="UniProtKB-KW"/>
</dbReference>
<dbReference type="InterPro" id="IPR013762">
    <property type="entry name" value="Integrase-like_cat_sf"/>
</dbReference>
<organism evidence="5 6">
    <name type="scientific">Candidatus Endobugula sertula</name>
    <name type="common">Bugula neritina bacterial symbiont</name>
    <dbReference type="NCBI Taxonomy" id="62101"/>
    <lineage>
        <taxon>Bacteria</taxon>
        <taxon>Pseudomonadati</taxon>
        <taxon>Pseudomonadota</taxon>
        <taxon>Gammaproteobacteria</taxon>
        <taxon>Cellvibrionales</taxon>
        <taxon>Cellvibrionaceae</taxon>
        <taxon>Candidatus Endobugula</taxon>
    </lineage>
</organism>
<evidence type="ECO:0000313" key="6">
    <source>
        <dbReference type="Proteomes" id="UP000242502"/>
    </source>
</evidence>
<dbReference type="PANTHER" id="PTHR30629:SF2">
    <property type="entry name" value="PROPHAGE INTEGRASE INTS-RELATED"/>
    <property type="match status" value="1"/>
</dbReference>
<dbReference type="PANTHER" id="PTHR30629">
    <property type="entry name" value="PROPHAGE INTEGRASE"/>
    <property type="match status" value="1"/>
</dbReference>
<evidence type="ECO:0000256" key="3">
    <source>
        <dbReference type="ARBA" id="ARBA00023172"/>
    </source>
</evidence>
<keyword evidence="3" id="KW-0233">DNA recombination</keyword>
<reference evidence="5 6" key="1">
    <citation type="journal article" date="2016" name="Appl. Environ. Microbiol.">
        <title>Lack of Overt Genome Reduction in the Bryostatin-Producing Bryozoan Symbiont "Candidatus Endobugula sertula".</title>
        <authorList>
            <person name="Miller I.J."/>
            <person name="Vanee N."/>
            <person name="Fong S.S."/>
            <person name="Lim-Fong G.E."/>
            <person name="Kwan J.C."/>
        </authorList>
    </citation>
    <scope>NUCLEOTIDE SEQUENCE [LARGE SCALE GENOMIC DNA]</scope>
    <source>
        <strain evidence="5">AB1-4</strain>
    </source>
</reference>
<dbReference type="STRING" id="62101.AB835_09435"/>
<evidence type="ECO:0000313" key="5">
    <source>
        <dbReference type="EMBL" id="ODS23365.1"/>
    </source>
</evidence>
<evidence type="ECO:0000259" key="4">
    <source>
        <dbReference type="PROSITE" id="PS51898"/>
    </source>
</evidence>
<feature type="domain" description="Tyr recombinase" evidence="4">
    <location>
        <begin position="1"/>
        <end position="160"/>
    </location>
</feature>
<dbReference type="GO" id="GO:0003677">
    <property type="term" value="F:DNA binding"/>
    <property type="evidence" value="ECO:0007669"/>
    <property type="project" value="InterPro"/>
</dbReference>
<comment type="caution">
    <text evidence="5">The sequence shown here is derived from an EMBL/GenBank/DDBJ whole genome shotgun (WGS) entry which is preliminary data.</text>
</comment>